<dbReference type="InterPro" id="IPR002933">
    <property type="entry name" value="Peptidase_M20"/>
</dbReference>
<dbReference type="InterPro" id="IPR036264">
    <property type="entry name" value="Bact_exopeptidase_dim_dom"/>
</dbReference>
<sequence>MKNLPSLKQNFSKLIETASISSLDASLDINNGPVLDLIEAWFTELGFTCQRQAVAGTRDKYNLIAQYGQGKGGLLFAGHTDTVPFDDRGWQSDPFTLTEKDNKWYGLGSCDMKGFFALVIEALRDLPLDKLQQPIYIVASADEETTMAGAKALAAQPMISPHFAIIGEPTGLQPVYLHKGHMATGIRVHGKSGHSSDPANGINAIEIMHKAIAQLLKLQQYLSENYRTDAFSVGYPTLNFGHINGGDAANRICGCCELHIDIRPLPGLALAELNALVEQFLSPLHQQHPNCIEVKELYPGAEPFKGNNDSAFSDLVAKVSGQKPMAVNYATEAPYIQSLGCQTLVLGPGSIAQAHQPNEYLAMDQLQPSIDLFKQLVLQCCAKSE</sequence>
<keyword evidence="8" id="KW-0378">Hydrolase</keyword>
<keyword evidence="10" id="KW-0170">Cobalt</keyword>
<gene>
    <name evidence="12" type="primary">argE</name>
    <name evidence="12" type="ORF">GCM10007894_15190</name>
</gene>
<dbReference type="PANTHER" id="PTHR43808:SF1">
    <property type="entry name" value="ACETYLORNITHINE DEACETYLASE"/>
    <property type="match status" value="1"/>
</dbReference>
<dbReference type="InterPro" id="IPR011650">
    <property type="entry name" value="Peptidase_M20_dimer"/>
</dbReference>
<dbReference type="FunFam" id="3.30.70.360:FF:000003">
    <property type="entry name" value="Acetylornithine deacetylase"/>
    <property type="match status" value="1"/>
</dbReference>
<dbReference type="GO" id="GO:0046872">
    <property type="term" value="F:metal ion binding"/>
    <property type="evidence" value="ECO:0007669"/>
    <property type="project" value="UniProtKB-KW"/>
</dbReference>
<feature type="domain" description="Peptidase M20 dimerisation" evidence="11">
    <location>
        <begin position="178"/>
        <end position="284"/>
    </location>
</feature>
<evidence type="ECO:0000256" key="8">
    <source>
        <dbReference type="ARBA" id="ARBA00022801"/>
    </source>
</evidence>
<dbReference type="RefSeq" id="WP_095496920.1">
    <property type="nucleotide sequence ID" value="NZ_BSPO01000002.1"/>
</dbReference>
<dbReference type="PROSITE" id="PS00758">
    <property type="entry name" value="ARGE_DAPE_CPG2_1"/>
    <property type="match status" value="1"/>
</dbReference>
<evidence type="ECO:0000313" key="12">
    <source>
        <dbReference type="EMBL" id="GLS83542.1"/>
    </source>
</evidence>
<dbReference type="InterPro" id="IPR010169">
    <property type="entry name" value="AcOrn-deacetyl"/>
</dbReference>
<accession>A0AA37TL84</accession>
<evidence type="ECO:0000256" key="2">
    <source>
        <dbReference type="ARBA" id="ARBA00004496"/>
    </source>
</evidence>
<evidence type="ECO:0000256" key="1">
    <source>
        <dbReference type="ARBA" id="ARBA00001947"/>
    </source>
</evidence>
<evidence type="ECO:0000256" key="9">
    <source>
        <dbReference type="ARBA" id="ARBA00022833"/>
    </source>
</evidence>
<dbReference type="InterPro" id="IPR050072">
    <property type="entry name" value="Peptidase_M20A"/>
</dbReference>
<dbReference type="GO" id="GO:0005737">
    <property type="term" value="C:cytoplasm"/>
    <property type="evidence" value="ECO:0007669"/>
    <property type="project" value="UniProtKB-SubCell"/>
</dbReference>
<dbReference type="GO" id="GO:0008777">
    <property type="term" value="F:acetylornithine deacetylase activity"/>
    <property type="evidence" value="ECO:0007669"/>
    <property type="project" value="TreeGrafter"/>
</dbReference>
<keyword evidence="9" id="KW-0862">Zinc</keyword>
<dbReference type="NCBIfam" id="TIGR01892">
    <property type="entry name" value="AcOrn-deacetyl"/>
    <property type="match status" value="1"/>
</dbReference>
<evidence type="ECO:0000313" key="13">
    <source>
        <dbReference type="Proteomes" id="UP001157439"/>
    </source>
</evidence>
<dbReference type="Pfam" id="PF07687">
    <property type="entry name" value="M20_dimer"/>
    <property type="match status" value="1"/>
</dbReference>
<keyword evidence="13" id="KW-1185">Reference proteome</keyword>
<comment type="subcellular location">
    <subcellularLocation>
        <location evidence="2">Cytoplasm</location>
    </subcellularLocation>
</comment>
<keyword evidence="6" id="KW-0028">Amino-acid biosynthesis</keyword>
<evidence type="ECO:0000256" key="6">
    <source>
        <dbReference type="ARBA" id="ARBA00022605"/>
    </source>
</evidence>
<comment type="similarity">
    <text evidence="3">Belongs to the peptidase M20A family. ArgE subfamily.</text>
</comment>
<dbReference type="HAMAP" id="MF_01108">
    <property type="entry name" value="ArgE"/>
    <property type="match status" value="1"/>
</dbReference>
<dbReference type="SUPFAM" id="SSF55031">
    <property type="entry name" value="Bacterial exopeptidase dimerisation domain"/>
    <property type="match status" value="1"/>
</dbReference>
<dbReference type="InterPro" id="IPR001261">
    <property type="entry name" value="ArgE/DapE_CS"/>
</dbReference>
<dbReference type="PANTHER" id="PTHR43808">
    <property type="entry name" value="ACETYLORNITHINE DEACETYLASE"/>
    <property type="match status" value="1"/>
</dbReference>
<evidence type="ECO:0000256" key="5">
    <source>
        <dbReference type="ARBA" id="ARBA00022571"/>
    </source>
</evidence>
<comment type="caution">
    <text evidence="12">The sequence shown here is derived from an EMBL/GenBank/DDBJ whole genome shotgun (WGS) entry which is preliminary data.</text>
</comment>
<comment type="cofactor">
    <cofactor evidence="1">
        <name>Zn(2+)</name>
        <dbReference type="ChEBI" id="CHEBI:29105"/>
    </cofactor>
</comment>
<dbReference type="CDD" id="cd03894">
    <property type="entry name" value="M20_ArgE"/>
    <property type="match status" value="1"/>
</dbReference>
<keyword evidence="4" id="KW-0963">Cytoplasm</keyword>
<reference evidence="12 13" key="1">
    <citation type="journal article" date="2014" name="Int. J. Syst. Evol. Microbiol.">
        <title>Complete genome sequence of Corynebacterium casei LMG S-19264T (=DSM 44701T), isolated from a smear-ripened cheese.</title>
        <authorList>
            <consortium name="US DOE Joint Genome Institute (JGI-PGF)"/>
            <person name="Walter F."/>
            <person name="Albersmeier A."/>
            <person name="Kalinowski J."/>
            <person name="Ruckert C."/>
        </authorList>
    </citation>
    <scope>NUCLEOTIDE SEQUENCE [LARGE SCALE GENOMIC DNA]</scope>
    <source>
        <strain evidence="12 13">NBRC 112785</strain>
    </source>
</reference>
<organism evidence="12 13">
    <name type="scientific">Paraferrimonas haliotis</name>
    <dbReference type="NCBI Taxonomy" id="2013866"/>
    <lineage>
        <taxon>Bacteria</taxon>
        <taxon>Pseudomonadati</taxon>
        <taxon>Pseudomonadota</taxon>
        <taxon>Gammaproteobacteria</taxon>
        <taxon>Alteromonadales</taxon>
        <taxon>Ferrimonadaceae</taxon>
        <taxon>Paraferrimonas</taxon>
    </lineage>
</organism>
<evidence type="ECO:0000256" key="3">
    <source>
        <dbReference type="ARBA" id="ARBA00005691"/>
    </source>
</evidence>
<protein>
    <submittedName>
        <fullName evidence="12">Acetylornithine deacetylase</fullName>
    </submittedName>
</protein>
<dbReference type="SUPFAM" id="SSF53187">
    <property type="entry name" value="Zn-dependent exopeptidases"/>
    <property type="match status" value="1"/>
</dbReference>
<proteinExistence type="inferred from homology"/>
<dbReference type="Gene3D" id="3.30.70.360">
    <property type="match status" value="1"/>
</dbReference>
<dbReference type="Pfam" id="PF01546">
    <property type="entry name" value="Peptidase_M20"/>
    <property type="match status" value="1"/>
</dbReference>
<evidence type="ECO:0000256" key="7">
    <source>
        <dbReference type="ARBA" id="ARBA00022723"/>
    </source>
</evidence>
<name>A0AA37TL84_9GAMM</name>
<dbReference type="GO" id="GO:0006526">
    <property type="term" value="P:L-arginine biosynthetic process"/>
    <property type="evidence" value="ECO:0007669"/>
    <property type="project" value="UniProtKB-KW"/>
</dbReference>
<keyword evidence="5" id="KW-0055">Arginine biosynthesis</keyword>
<dbReference type="PROSITE" id="PS00759">
    <property type="entry name" value="ARGE_DAPE_CPG2_2"/>
    <property type="match status" value="1"/>
</dbReference>
<dbReference type="Proteomes" id="UP001157439">
    <property type="component" value="Unassembled WGS sequence"/>
</dbReference>
<dbReference type="NCBIfam" id="NF003474">
    <property type="entry name" value="PRK05111.1"/>
    <property type="match status" value="1"/>
</dbReference>
<dbReference type="Gene3D" id="3.40.630.10">
    <property type="entry name" value="Zn peptidases"/>
    <property type="match status" value="1"/>
</dbReference>
<evidence type="ECO:0000256" key="4">
    <source>
        <dbReference type="ARBA" id="ARBA00022490"/>
    </source>
</evidence>
<dbReference type="EMBL" id="BSPO01000002">
    <property type="protein sequence ID" value="GLS83542.1"/>
    <property type="molecule type" value="Genomic_DNA"/>
</dbReference>
<dbReference type="AlphaFoldDB" id="A0AA37TL84"/>
<evidence type="ECO:0000256" key="10">
    <source>
        <dbReference type="ARBA" id="ARBA00023285"/>
    </source>
</evidence>
<keyword evidence="7" id="KW-0479">Metal-binding</keyword>
<evidence type="ECO:0000259" key="11">
    <source>
        <dbReference type="Pfam" id="PF07687"/>
    </source>
</evidence>